<feature type="compositionally biased region" description="Basic residues" evidence="5">
    <location>
        <begin position="531"/>
        <end position="543"/>
    </location>
</feature>
<dbReference type="GO" id="GO:0045727">
    <property type="term" value="P:positive regulation of translation"/>
    <property type="evidence" value="ECO:0007669"/>
    <property type="project" value="TreeGrafter"/>
</dbReference>
<sequence>MSGKSTPKFSKKTKAKRSGQCKNAVKTKIVIRRLPPLLPESLFLDSVKQWANEETTDYYRFHQGRISKSKNKESVFSRAYFHFKTVEQVLEFHRAYDNHLFIDKNGMENRAVVEFAVYQKLPKEHKKPDPRQGTIESDPSYLAFLDSLKAEESQQASSKEPGAALEGGATQLERLETRLALAAASSASNAVEKPTSTPLLDHLRAQKLIAKSKSPPPKQSQLSILSPPGSPAKGSGPKSKQIRGAQNSEVASPSSSPNKPTRRERERKRREREKEKKEKEKIKNKEGKPTDVDTNRGEEGVEENEQERNKEPSDQNKDRESYRERMREKKREKERQRMKEKDKQKSSSETAKGETPIITILTKSQTPEDAKLDAKEKEAKRNAPFKISIQQRQKDQIRQIIQRPTSSSIKKEVDPTDKPAETPVRESTVTPSENSPETASTSTIAPKEHTHNRRRERDRNRRQSASAKQPVQIQILTKPQSKDISTEDNAKTPNESPSVALTPDPEATGQSNNPNTQSSPVAGNMPPPSRKNGRGYFSKRGRW</sequence>
<evidence type="ECO:0000313" key="7">
    <source>
        <dbReference type="EMBL" id="CAG8619742.1"/>
    </source>
</evidence>
<accession>A0A9N9D1G3</accession>
<feature type="compositionally biased region" description="Basic and acidic residues" evidence="5">
    <location>
        <begin position="409"/>
        <end position="424"/>
    </location>
</feature>
<dbReference type="InterPro" id="IPR035979">
    <property type="entry name" value="RBD_domain_sf"/>
</dbReference>
<organism evidence="7 8">
    <name type="scientific">Acaulospora morrowiae</name>
    <dbReference type="NCBI Taxonomy" id="94023"/>
    <lineage>
        <taxon>Eukaryota</taxon>
        <taxon>Fungi</taxon>
        <taxon>Fungi incertae sedis</taxon>
        <taxon>Mucoromycota</taxon>
        <taxon>Glomeromycotina</taxon>
        <taxon>Glomeromycetes</taxon>
        <taxon>Diversisporales</taxon>
        <taxon>Acaulosporaceae</taxon>
        <taxon>Acaulospora</taxon>
    </lineage>
</organism>
<feature type="compositionally biased region" description="Basic and acidic residues" evidence="5">
    <location>
        <begin position="480"/>
        <end position="490"/>
    </location>
</feature>
<gene>
    <name evidence="7" type="ORF">AMORRO_LOCUS8605</name>
</gene>
<dbReference type="GO" id="GO:0003729">
    <property type="term" value="F:mRNA binding"/>
    <property type="evidence" value="ECO:0007669"/>
    <property type="project" value="TreeGrafter"/>
</dbReference>
<feature type="compositionally biased region" description="Basic residues" evidence="5">
    <location>
        <begin position="260"/>
        <end position="271"/>
    </location>
</feature>
<dbReference type="EMBL" id="CAJVPV010007503">
    <property type="protein sequence ID" value="CAG8619742.1"/>
    <property type="molecule type" value="Genomic_DNA"/>
</dbReference>
<evidence type="ECO:0000256" key="2">
    <source>
        <dbReference type="ARBA" id="ARBA00005991"/>
    </source>
</evidence>
<dbReference type="PANTHER" id="PTHR13112">
    <property type="entry name" value="UPF3 REGULATOR OF NONSENSE TRANSCRIPTS-LIKE PROTEIN"/>
    <property type="match status" value="1"/>
</dbReference>
<evidence type="ECO:0000313" key="8">
    <source>
        <dbReference type="Proteomes" id="UP000789342"/>
    </source>
</evidence>
<feature type="domain" description="UPF3" evidence="6">
    <location>
        <begin position="26"/>
        <end position="207"/>
    </location>
</feature>
<dbReference type="SUPFAM" id="SSF54928">
    <property type="entry name" value="RNA-binding domain, RBD"/>
    <property type="match status" value="1"/>
</dbReference>
<keyword evidence="4" id="KW-0539">Nucleus</keyword>
<feature type="compositionally biased region" description="Polar residues" evidence="5">
    <location>
        <begin position="425"/>
        <end position="444"/>
    </location>
</feature>
<comment type="similarity">
    <text evidence="2">Belongs to the RENT3 family.</text>
</comment>
<feature type="compositionally biased region" description="Basic and acidic residues" evidence="5">
    <location>
        <begin position="366"/>
        <end position="381"/>
    </location>
</feature>
<dbReference type="CDD" id="cd12455">
    <property type="entry name" value="RRM_like_Smg4_UPF3"/>
    <property type="match status" value="1"/>
</dbReference>
<feature type="compositionally biased region" description="Polar residues" evidence="5">
    <location>
        <begin position="463"/>
        <end position="479"/>
    </location>
</feature>
<reference evidence="7" key="1">
    <citation type="submission" date="2021-06" db="EMBL/GenBank/DDBJ databases">
        <authorList>
            <person name="Kallberg Y."/>
            <person name="Tangrot J."/>
            <person name="Rosling A."/>
        </authorList>
    </citation>
    <scope>NUCLEOTIDE SEQUENCE</scope>
    <source>
        <strain evidence="7">CL551</strain>
    </source>
</reference>
<feature type="compositionally biased region" description="Low complexity" evidence="5">
    <location>
        <begin position="219"/>
        <end position="239"/>
    </location>
</feature>
<comment type="caution">
    <text evidence="7">The sequence shown here is derived from an EMBL/GenBank/DDBJ whole genome shotgun (WGS) entry which is preliminary data.</text>
</comment>
<feature type="compositionally biased region" description="Basic and acidic residues" evidence="5">
    <location>
        <begin position="272"/>
        <end position="299"/>
    </location>
</feature>
<protein>
    <submittedName>
        <fullName evidence="7">3023_t:CDS:1</fullName>
    </submittedName>
</protein>
<dbReference type="PANTHER" id="PTHR13112:SF0">
    <property type="entry name" value="FI21285P1"/>
    <property type="match status" value="1"/>
</dbReference>
<evidence type="ECO:0000256" key="4">
    <source>
        <dbReference type="ARBA" id="ARBA00023242"/>
    </source>
</evidence>
<evidence type="ECO:0000256" key="1">
    <source>
        <dbReference type="ARBA" id="ARBA00004123"/>
    </source>
</evidence>
<proteinExistence type="inferred from homology"/>
<comment type="subcellular location">
    <subcellularLocation>
        <location evidence="1">Nucleus</location>
    </subcellularLocation>
</comment>
<feature type="compositionally biased region" description="Basic residues" evidence="5">
    <location>
        <begin position="9"/>
        <end position="19"/>
    </location>
</feature>
<dbReference type="Pfam" id="PF03467">
    <property type="entry name" value="Smg4_UPF3"/>
    <property type="match status" value="1"/>
</dbReference>
<dbReference type="Proteomes" id="UP000789342">
    <property type="component" value="Unassembled WGS sequence"/>
</dbReference>
<feature type="region of interest" description="Disordered" evidence="5">
    <location>
        <begin position="1"/>
        <end position="21"/>
    </location>
</feature>
<dbReference type="AlphaFoldDB" id="A0A9N9D1G3"/>
<feature type="compositionally biased region" description="Polar residues" evidence="5">
    <location>
        <begin position="244"/>
        <end position="259"/>
    </location>
</feature>
<dbReference type="GO" id="GO:0005730">
    <property type="term" value="C:nucleolus"/>
    <property type="evidence" value="ECO:0007669"/>
    <property type="project" value="TreeGrafter"/>
</dbReference>
<feature type="region of interest" description="Disordered" evidence="5">
    <location>
        <begin position="211"/>
        <end position="543"/>
    </location>
</feature>
<dbReference type="InterPro" id="IPR005120">
    <property type="entry name" value="UPF3_dom"/>
</dbReference>
<feature type="compositionally biased region" description="Basic and acidic residues" evidence="5">
    <location>
        <begin position="306"/>
        <end position="346"/>
    </location>
</feature>
<feature type="compositionally biased region" description="Polar residues" evidence="5">
    <location>
        <begin position="508"/>
        <end position="521"/>
    </location>
</feature>
<keyword evidence="3" id="KW-0866">Nonsense-mediated mRNA decay</keyword>
<dbReference type="InterPro" id="IPR039722">
    <property type="entry name" value="Upf3"/>
</dbReference>
<dbReference type="GO" id="GO:0000184">
    <property type="term" value="P:nuclear-transcribed mRNA catabolic process, nonsense-mediated decay"/>
    <property type="evidence" value="ECO:0007669"/>
    <property type="project" value="UniProtKB-KW"/>
</dbReference>
<dbReference type="Gene3D" id="3.30.70.330">
    <property type="match status" value="1"/>
</dbReference>
<evidence type="ECO:0000256" key="5">
    <source>
        <dbReference type="SAM" id="MobiDB-lite"/>
    </source>
</evidence>
<dbReference type="InterPro" id="IPR012677">
    <property type="entry name" value="Nucleotide-bd_a/b_plait_sf"/>
</dbReference>
<dbReference type="GO" id="GO:0005737">
    <property type="term" value="C:cytoplasm"/>
    <property type="evidence" value="ECO:0007669"/>
    <property type="project" value="TreeGrafter"/>
</dbReference>
<evidence type="ECO:0000259" key="6">
    <source>
        <dbReference type="Pfam" id="PF03467"/>
    </source>
</evidence>
<keyword evidence="8" id="KW-1185">Reference proteome</keyword>
<name>A0A9N9D1G3_9GLOM</name>
<evidence type="ECO:0000256" key="3">
    <source>
        <dbReference type="ARBA" id="ARBA00023161"/>
    </source>
</evidence>
<dbReference type="OrthoDB" id="18087at2759"/>